<gene>
    <name evidence="3" type="ORF">K9S39_32045</name>
</gene>
<feature type="compositionally biased region" description="Polar residues" evidence="1">
    <location>
        <begin position="41"/>
        <end position="57"/>
    </location>
</feature>
<evidence type="ECO:0000256" key="1">
    <source>
        <dbReference type="SAM" id="MobiDB-lite"/>
    </source>
</evidence>
<proteinExistence type="predicted"/>
<evidence type="ECO:0000313" key="4">
    <source>
        <dbReference type="Proteomes" id="UP000830115"/>
    </source>
</evidence>
<dbReference type="EMBL" id="CP086322">
    <property type="protein sequence ID" value="UQA98023.1"/>
    <property type="molecule type" value="Genomic_DNA"/>
</dbReference>
<feature type="region of interest" description="Disordered" evidence="1">
    <location>
        <begin position="1"/>
        <end position="71"/>
    </location>
</feature>
<reference evidence="3" key="1">
    <citation type="submission" date="2021-10" db="EMBL/GenBank/DDBJ databases">
        <title>Streptomyces nigrumlapis sp.nov.,an antimicrobial producing actinobacterium isolated from Black Gobi rocks.</title>
        <authorList>
            <person name="Wen Y."/>
            <person name="Zhang W."/>
            <person name="Liu X.G."/>
        </authorList>
    </citation>
    <scope>NUCLEOTIDE SEQUENCE</scope>
    <source>
        <strain evidence="3">ST13-2-2</strain>
    </source>
</reference>
<dbReference type="Proteomes" id="UP000830115">
    <property type="component" value="Chromosome"/>
</dbReference>
<name>A0ABY4MLT3_9ACTN</name>
<organism evidence="3 4">
    <name type="scientific">Streptomyces halobius</name>
    <dbReference type="NCBI Taxonomy" id="2879846"/>
    <lineage>
        <taxon>Bacteria</taxon>
        <taxon>Bacillati</taxon>
        <taxon>Actinomycetota</taxon>
        <taxon>Actinomycetes</taxon>
        <taxon>Kitasatosporales</taxon>
        <taxon>Streptomycetaceae</taxon>
        <taxon>Streptomyces</taxon>
    </lineage>
</organism>
<sequence>MTEQPAAASHQPTWPPVAIPGQVGAHRAAVPTGDREPSTPPASATGASDTGGSPTENRATESADRPVPPFVGPLTEGAHLLGELRSAIETFVVLPHRQALDAVTLWVAATHLQPAWQHAPRLAVVGPAKRCGKSRLLDVLHETVHDPFITVNSTPPAIFRSITANPPTLLVDEADTIFGSLKVAEKNEEMRGLLNSGHHRNRPTTRVAGNDHQPTKFRTFAMAALAGIGDLPDTIMDRSVVIRMRRRAPGESVRPYRSRRDTPALNTLRKRLAAWLGPHLEEAADSEPVMPVEDRAADTWEPLIVVADLAGGPWPAWARTACQMMTAYEQGQEEDHGGLKIRILADIRQVFTSYGNPDALPTESLLAALRADAEGPWAEYGNGGLSARGLQLLLADYQIRSANHRFGDIGQRKGFSRSQFTDAWMRYCPPPARTAP</sequence>
<dbReference type="Pfam" id="PF12307">
    <property type="entry name" value="DUF3631"/>
    <property type="match status" value="1"/>
</dbReference>
<dbReference type="RefSeq" id="WP_248869050.1">
    <property type="nucleotide sequence ID" value="NZ_CP086322.1"/>
</dbReference>
<accession>A0ABY4MLT3</accession>
<dbReference type="InterPro" id="IPR022081">
    <property type="entry name" value="DUF3631"/>
</dbReference>
<keyword evidence="4" id="KW-1185">Reference proteome</keyword>
<feature type="domain" description="DUF3631" evidence="2">
    <location>
        <begin position="243"/>
        <end position="427"/>
    </location>
</feature>
<evidence type="ECO:0000259" key="2">
    <source>
        <dbReference type="Pfam" id="PF12307"/>
    </source>
</evidence>
<evidence type="ECO:0000313" key="3">
    <source>
        <dbReference type="EMBL" id="UQA98023.1"/>
    </source>
</evidence>
<protein>
    <submittedName>
        <fullName evidence="3">DUF3631 domain-containing protein</fullName>
    </submittedName>
</protein>